<dbReference type="SUPFAM" id="SSF52540">
    <property type="entry name" value="P-loop containing nucleoside triphosphate hydrolases"/>
    <property type="match status" value="1"/>
</dbReference>
<keyword evidence="6" id="KW-1185">Reference proteome</keyword>
<dbReference type="InterPro" id="IPR057373">
    <property type="entry name" value="ZNFX1"/>
</dbReference>
<reference evidence="5" key="1">
    <citation type="journal article" date="2021" name="Genome Biol. Evol.">
        <title>A High-Quality Reference Genome for a Parasitic Bivalve with Doubly Uniparental Inheritance (Bivalvia: Unionida).</title>
        <authorList>
            <person name="Smith C.H."/>
        </authorList>
    </citation>
    <scope>NUCLEOTIDE SEQUENCE</scope>
    <source>
        <strain evidence="5">CHS0354</strain>
    </source>
</reference>
<dbReference type="InterPro" id="IPR045055">
    <property type="entry name" value="DNA2/NAM7-like"/>
</dbReference>
<dbReference type="Proteomes" id="UP001195483">
    <property type="component" value="Unassembled WGS sequence"/>
</dbReference>
<feature type="domain" description="DNA2/NAM7 helicase-like C-terminal" evidence="3">
    <location>
        <begin position="1231"/>
        <end position="1416"/>
    </location>
</feature>
<gene>
    <name evidence="5" type="ORF">CHS0354_027161</name>
</gene>
<comment type="caution">
    <text evidence="5">The sequence shown here is derived from an EMBL/GenBank/DDBJ whole genome shotgun (WGS) entry which is preliminary data.</text>
</comment>
<evidence type="ECO:0000313" key="6">
    <source>
        <dbReference type="Proteomes" id="UP001195483"/>
    </source>
</evidence>
<dbReference type="CDD" id="cd18808">
    <property type="entry name" value="SF1_C_Upf1"/>
    <property type="match status" value="1"/>
</dbReference>
<reference evidence="5" key="2">
    <citation type="journal article" date="2021" name="Genome Biol. Evol.">
        <title>Developing a high-quality reference genome for a parasitic bivalve with doubly uniparental inheritance (Bivalvia: Unionida).</title>
        <authorList>
            <person name="Smith C.H."/>
        </authorList>
    </citation>
    <scope>NUCLEOTIDE SEQUENCE</scope>
    <source>
        <strain evidence="5">CHS0354</strain>
        <tissue evidence="5">Mantle</tissue>
    </source>
</reference>
<feature type="compositionally biased region" description="Basic and acidic residues" evidence="1">
    <location>
        <begin position="60"/>
        <end position="69"/>
    </location>
</feature>
<dbReference type="PANTHER" id="PTHR10887:SF341">
    <property type="entry name" value="NFX1-TYPE ZINC FINGER-CONTAINING PROTEIN 1"/>
    <property type="match status" value="1"/>
</dbReference>
<feature type="compositionally biased region" description="Polar residues" evidence="1">
    <location>
        <begin position="141"/>
        <end position="151"/>
    </location>
</feature>
<evidence type="ECO:0000259" key="2">
    <source>
        <dbReference type="Pfam" id="PF13086"/>
    </source>
</evidence>
<dbReference type="GO" id="GO:0031380">
    <property type="term" value="C:nuclear RNA-directed RNA polymerase complex"/>
    <property type="evidence" value="ECO:0007669"/>
    <property type="project" value="TreeGrafter"/>
</dbReference>
<feature type="compositionally biased region" description="Basic and acidic residues" evidence="1">
    <location>
        <begin position="24"/>
        <end position="38"/>
    </location>
</feature>
<evidence type="ECO:0000313" key="5">
    <source>
        <dbReference type="EMBL" id="KAK3611433.1"/>
    </source>
</evidence>
<accession>A0AAE0TK32</accession>
<feature type="domain" description="ZNFX1" evidence="4">
    <location>
        <begin position="465"/>
        <end position="566"/>
    </location>
</feature>
<dbReference type="Pfam" id="PF13086">
    <property type="entry name" value="AAA_11"/>
    <property type="match status" value="1"/>
</dbReference>
<feature type="compositionally biased region" description="Basic and acidic residues" evidence="1">
    <location>
        <begin position="107"/>
        <end position="121"/>
    </location>
</feature>
<evidence type="ECO:0000256" key="1">
    <source>
        <dbReference type="SAM" id="MobiDB-lite"/>
    </source>
</evidence>
<dbReference type="GO" id="GO:0031048">
    <property type="term" value="P:regulatory ncRNA-mediated heterochromatin formation"/>
    <property type="evidence" value="ECO:0007669"/>
    <property type="project" value="TreeGrafter"/>
</dbReference>
<feature type="region of interest" description="Disordered" evidence="1">
    <location>
        <begin position="1"/>
        <end position="164"/>
    </location>
</feature>
<proteinExistence type="predicted"/>
<evidence type="ECO:0008006" key="7">
    <source>
        <dbReference type="Google" id="ProtNLM"/>
    </source>
</evidence>
<dbReference type="Pfam" id="PF13087">
    <property type="entry name" value="AAA_12"/>
    <property type="match status" value="1"/>
</dbReference>
<dbReference type="PANTHER" id="PTHR10887">
    <property type="entry name" value="DNA2/NAM7 HELICASE FAMILY"/>
    <property type="match status" value="1"/>
</dbReference>
<protein>
    <recommendedName>
        <fullName evidence="7">NFX1-type zinc finger-containing protein 1</fullName>
    </recommendedName>
</protein>
<evidence type="ECO:0000259" key="3">
    <source>
        <dbReference type="Pfam" id="PF13087"/>
    </source>
</evidence>
<feature type="domain" description="DNA2/NAM7 helicase helicase" evidence="2">
    <location>
        <begin position="646"/>
        <end position="719"/>
    </location>
</feature>
<evidence type="ECO:0000259" key="4">
    <source>
        <dbReference type="Pfam" id="PF25396"/>
    </source>
</evidence>
<dbReference type="InterPro" id="IPR041679">
    <property type="entry name" value="DNA2/NAM7-like_C"/>
</dbReference>
<sequence length="1477" mass="170630">MKDDDSEVRDVFPIPIYTIEEPLTNDKGHALKQNEPRRSNQRSRSSDLQGTLKHSFLKLRNSDLSDGRRREHHAKPHHMKRKERIKPRQENQETDAVGYAQDTSTSEVERNTVQEIQRPEKTIYPYITSRNQRYESRDNIQETVTASGPQHTSKRKSSPQGKENLTFECEETAKSSRNSAEKNLCDENDSTRRSERKFGYKALMGILKMNDVEEVVLIVNDVKGGFPGCLMQEVLKQDLIVLIVGIFQKACFSYKHTYVLDAFHLLHASRFLEKVENVLSEVLLKSKETRSIWRKPKNLCNFLESLLCVLRKKLELIPDSFQQCNGIVVRLNEIIKKFNIDNHETDIVTKLRTLEKMKESISQERDVLDKEHSQWLSKVRPNVEDLLPPDNFRKLSIFPEMNDLQWNEKPLLRANKGESNYKNLDDYLDNQFHILREDYIKQLRDGIYEYRQHKNRGDTSKASLSLHLYNNVRICRLECSTSGLSYILQFNVDRLENINWNSSGRFLHGSLVVLTHDNFDTILVATVSNRDPRELEMGFVQVSFENPLDKGIHITPNETFIMAETKAHFETYRYILKGLQEIQNSMPFQKYFVECQIEISPPKYLLSDVRLYEFTPLMTKTNVSENCTQIEVLTTTKWPASDDLGLDSSQYKALQTALTKELTVIQGPPGTGKSFVGLKIIELLLHNHSMWNPKNKQNPILVVCYTNHALDQFLEGVLYFCPEDIVLIGGGCNNEALKPFVLQELKIHRRQEGRVSSTFYRAQAKCRDYLKQLRGNIEAIGMRLQACSLGVVSVNRLKEVMTDNQLESLAKRLEDNIDKCLLYWLGVTPALDPKDDSEDLKDSLQKRWKTAILLTSDAMDMHEAEMHVNVWKLSLVDRVRMYKLWISQTLDVLKNRIDELNMNMTCLQVSSPDLELLKDLKQIHSDCQTSIVNEQILNMFLQNKSQRQIKSLCEVPSDILFDRKVLIEEWLCVTGTFKDEAVIMHALKEIEREAISEERESDGLDIEEDGALDHDDECVFSIENTAANNSNTQDLNRWLKEDLAYMLLITNKDENQIDDANDSSHILSDGNKVEQRVNKILSSALCMSEAEAGMVTDVWSLPTHKRHELYRYWLMRYRQHLEGQIRVYANQYTRETNKFQEVNDDECLSILKSCKVIGMTTAGAAKYRHLIQTVKPTIIIVEEAANVLESHIVTILNPECQHLILISDHQYLRSNSCVYELANKYNVDILLFERLVKNGLNCVSLLEQHRMRPEISVLVRHIYPDLRDHSHVKQYENVKGLERNIFFIEHTKEESYDGEYKSYFNAHEAKFIVALTKHLLNQGYMRSQITILATEMCQVMTIRRLLPKKEFEGLRVTAVNNFQGDENDIILLSLVKSTRNITQVEGQTNPIGFLNMDNQVCVAISRAKMGFYVVGNFQLLLKYSDLWRKIVTTMQDTHEIGSHLPLQCQVHGTTINVACEEDFDESPNGGCKLPCNA</sequence>
<dbReference type="InterPro" id="IPR047187">
    <property type="entry name" value="SF1_C_Upf1"/>
</dbReference>
<dbReference type="InterPro" id="IPR041677">
    <property type="entry name" value="DNA2/NAM7_AAA_11"/>
</dbReference>
<dbReference type="GO" id="GO:0004386">
    <property type="term" value="F:helicase activity"/>
    <property type="evidence" value="ECO:0007669"/>
    <property type="project" value="InterPro"/>
</dbReference>
<reference evidence="5" key="3">
    <citation type="submission" date="2023-05" db="EMBL/GenBank/DDBJ databases">
        <authorList>
            <person name="Smith C.H."/>
        </authorList>
    </citation>
    <scope>NUCLEOTIDE SEQUENCE</scope>
    <source>
        <strain evidence="5">CHS0354</strain>
        <tissue evidence="5">Mantle</tissue>
    </source>
</reference>
<organism evidence="5 6">
    <name type="scientific">Potamilus streckersoni</name>
    <dbReference type="NCBI Taxonomy" id="2493646"/>
    <lineage>
        <taxon>Eukaryota</taxon>
        <taxon>Metazoa</taxon>
        <taxon>Spiralia</taxon>
        <taxon>Lophotrochozoa</taxon>
        <taxon>Mollusca</taxon>
        <taxon>Bivalvia</taxon>
        <taxon>Autobranchia</taxon>
        <taxon>Heteroconchia</taxon>
        <taxon>Palaeoheterodonta</taxon>
        <taxon>Unionida</taxon>
        <taxon>Unionoidea</taxon>
        <taxon>Unionidae</taxon>
        <taxon>Ambleminae</taxon>
        <taxon>Lampsilini</taxon>
        <taxon>Potamilus</taxon>
    </lineage>
</organism>
<dbReference type="Pfam" id="PF25396">
    <property type="entry name" value="ZNFX1"/>
    <property type="match status" value="1"/>
</dbReference>
<dbReference type="InterPro" id="IPR027417">
    <property type="entry name" value="P-loop_NTPase"/>
</dbReference>
<dbReference type="EMBL" id="JAEAOA010001626">
    <property type="protein sequence ID" value="KAK3611433.1"/>
    <property type="molecule type" value="Genomic_DNA"/>
</dbReference>
<feature type="compositionally biased region" description="Basic residues" evidence="1">
    <location>
        <begin position="70"/>
        <end position="85"/>
    </location>
</feature>
<dbReference type="Gene3D" id="3.40.50.300">
    <property type="entry name" value="P-loop containing nucleotide triphosphate hydrolases"/>
    <property type="match status" value="3"/>
</dbReference>
<name>A0AAE0TK32_9BIVA</name>